<dbReference type="CDD" id="cd06464">
    <property type="entry name" value="ACD_sHsps-like"/>
    <property type="match status" value="1"/>
</dbReference>
<feature type="domain" description="SHSP" evidence="5">
    <location>
        <begin position="197"/>
        <end position="309"/>
    </location>
</feature>
<comment type="similarity">
    <text evidence="2 3">Belongs to the small heat shock protein (HSP20) family.</text>
</comment>
<evidence type="ECO:0000256" key="2">
    <source>
        <dbReference type="PROSITE-ProRule" id="PRU00285"/>
    </source>
</evidence>
<sequence length="309" mass="34721">MGKRHICILGPELSYTLSNFQDPSPEFPYGCLYMRPSSSSSQTTQFESQQKHLYFWVSFDSCYTISTMAATLSWSSSPLLSSLNAKSSNKVGTNYIVPCAAAFPYSKKNGGSRRPFRLSSVKAEAGGGDNKDTSVDVHVNQGNQGTSVEKIRPRRLGFDVLPFGLLDPLSPMRTMRQMLDTMDRVFEDAMTFPGRNRSAAEVRGPWDIQDDEHEIKMRFDMPGLAKEDVKVSVEDDVLVIKGERKQEDRSTGDQDDSWSGRSFSSYETRLQLPDNCEKDKIKGELKNGVLYIAIPKTKVERKVIDVEIQ</sequence>
<evidence type="ECO:0000259" key="5">
    <source>
        <dbReference type="PROSITE" id="PS01031"/>
    </source>
</evidence>
<gene>
    <name evidence="6" type="ORF">CIPAW_05G203400</name>
</gene>
<evidence type="ECO:0000256" key="1">
    <source>
        <dbReference type="ARBA" id="ARBA00023016"/>
    </source>
</evidence>
<dbReference type="InterPro" id="IPR002068">
    <property type="entry name" value="A-crystallin/Hsp20_dom"/>
</dbReference>
<evidence type="ECO:0000256" key="4">
    <source>
        <dbReference type="SAM" id="MobiDB-lite"/>
    </source>
</evidence>
<feature type="compositionally biased region" description="Basic and acidic residues" evidence="4">
    <location>
        <begin position="242"/>
        <end position="252"/>
    </location>
</feature>
<dbReference type="EMBL" id="CM031813">
    <property type="protein sequence ID" value="KAG6655261.1"/>
    <property type="molecule type" value="Genomic_DNA"/>
</dbReference>
<dbReference type="Proteomes" id="UP000811609">
    <property type="component" value="Chromosome 5"/>
</dbReference>
<feature type="region of interest" description="Disordered" evidence="4">
    <location>
        <begin position="242"/>
        <end position="262"/>
    </location>
</feature>
<keyword evidence="1" id="KW-0346">Stress response</keyword>
<proteinExistence type="inferred from homology"/>
<keyword evidence="7" id="KW-1185">Reference proteome</keyword>
<dbReference type="PROSITE" id="PS01031">
    <property type="entry name" value="SHSP"/>
    <property type="match status" value="1"/>
</dbReference>
<dbReference type="Pfam" id="PF00011">
    <property type="entry name" value="HSP20"/>
    <property type="match status" value="1"/>
</dbReference>
<evidence type="ECO:0000256" key="3">
    <source>
        <dbReference type="RuleBase" id="RU003616"/>
    </source>
</evidence>
<protein>
    <recommendedName>
        <fullName evidence="5">SHSP domain-containing protein</fullName>
    </recommendedName>
</protein>
<feature type="region of interest" description="Disordered" evidence="4">
    <location>
        <begin position="123"/>
        <end position="146"/>
    </location>
</feature>
<dbReference type="InterPro" id="IPR044587">
    <property type="entry name" value="HSP21-like"/>
</dbReference>
<name>A0A8T1QM00_CARIL</name>
<accession>A0A8T1QM00</accession>
<dbReference type="PANTHER" id="PTHR46733:SF4">
    <property type="entry name" value="HEAT SHOCK PROTEIN 21, CHLOROPLASTIC"/>
    <property type="match status" value="1"/>
</dbReference>
<dbReference type="PANTHER" id="PTHR46733">
    <property type="entry name" value="26.5 KDA HEAT SHOCK PROTEIN, MITOCHONDRIAL"/>
    <property type="match status" value="1"/>
</dbReference>
<evidence type="ECO:0000313" key="7">
    <source>
        <dbReference type="Proteomes" id="UP000811609"/>
    </source>
</evidence>
<dbReference type="FunFam" id="2.60.40.790:FF:000059">
    <property type="entry name" value="26.5 kDa heat shock protein, mitochondrial"/>
    <property type="match status" value="1"/>
</dbReference>
<dbReference type="AlphaFoldDB" id="A0A8T1QM00"/>
<evidence type="ECO:0000313" key="6">
    <source>
        <dbReference type="EMBL" id="KAG6655261.1"/>
    </source>
</evidence>
<organism evidence="6 7">
    <name type="scientific">Carya illinoinensis</name>
    <name type="common">Pecan</name>
    <dbReference type="NCBI Taxonomy" id="32201"/>
    <lineage>
        <taxon>Eukaryota</taxon>
        <taxon>Viridiplantae</taxon>
        <taxon>Streptophyta</taxon>
        <taxon>Embryophyta</taxon>
        <taxon>Tracheophyta</taxon>
        <taxon>Spermatophyta</taxon>
        <taxon>Magnoliopsida</taxon>
        <taxon>eudicotyledons</taxon>
        <taxon>Gunneridae</taxon>
        <taxon>Pentapetalae</taxon>
        <taxon>rosids</taxon>
        <taxon>fabids</taxon>
        <taxon>Fagales</taxon>
        <taxon>Juglandaceae</taxon>
        <taxon>Carya</taxon>
    </lineage>
</organism>
<reference evidence="6" key="1">
    <citation type="submission" date="2020-12" db="EMBL/GenBank/DDBJ databases">
        <title>WGS assembly of Carya illinoinensis cv. Pawnee.</title>
        <authorList>
            <person name="Platts A."/>
            <person name="Shu S."/>
            <person name="Wright S."/>
            <person name="Barry K."/>
            <person name="Edger P."/>
            <person name="Pires J.C."/>
            <person name="Schmutz J."/>
        </authorList>
    </citation>
    <scope>NUCLEOTIDE SEQUENCE</scope>
    <source>
        <tissue evidence="6">Leaf</tissue>
    </source>
</reference>
<comment type="caution">
    <text evidence="6">The sequence shown here is derived from an EMBL/GenBank/DDBJ whole genome shotgun (WGS) entry which is preliminary data.</text>
</comment>
<dbReference type="GO" id="GO:0009408">
    <property type="term" value="P:response to heat"/>
    <property type="evidence" value="ECO:0007669"/>
    <property type="project" value="InterPro"/>
</dbReference>